<organism evidence="2 3">
    <name type="scientific">Amycolatopsis magusensis</name>
    <dbReference type="NCBI Taxonomy" id="882444"/>
    <lineage>
        <taxon>Bacteria</taxon>
        <taxon>Bacillati</taxon>
        <taxon>Actinomycetota</taxon>
        <taxon>Actinomycetes</taxon>
        <taxon>Pseudonocardiales</taxon>
        <taxon>Pseudonocardiaceae</taxon>
        <taxon>Amycolatopsis</taxon>
    </lineage>
</organism>
<evidence type="ECO:0000313" key="3">
    <source>
        <dbReference type="Proteomes" id="UP000741013"/>
    </source>
</evidence>
<keyword evidence="3" id="KW-1185">Reference proteome</keyword>
<proteinExistence type="predicted"/>
<protein>
    <submittedName>
        <fullName evidence="2">Coiled-coil protein SlyX</fullName>
    </submittedName>
</protein>
<dbReference type="RefSeq" id="WP_209668466.1">
    <property type="nucleotide sequence ID" value="NZ_JAGGMS010000001.1"/>
</dbReference>
<accession>A0ABS4Q3E3</accession>
<dbReference type="Proteomes" id="UP000741013">
    <property type="component" value="Unassembled WGS sequence"/>
</dbReference>
<name>A0ABS4Q3E3_9PSEU</name>
<comment type="caution">
    <text evidence="2">The sequence shown here is derived from an EMBL/GenBank/DDBJ whole genome shotgun (WGS) entry which is preliminary data.</text>
</comment>
<sequence length="432" mass="47709">MAYDTEHDDIFRQTLEERFSTLEQCLKDLVTVLPHQRDRPGERVPDEPPNVDLLNECLNHLHNNWEFVTQFAEPSAGDARDMIGNLELAKSQNIHPINFGSGNGFLRERVHNQLENQTWVGAGRDAFDQRLNDLIVALASQEEMIDVLRETMELHRSLLCSARAKVLVILDRAIRALRQADQAQDDPFGTLLSKVWDEVKQYLGDLDIVGELTSVVSGGPAGVIRSQVKNLGSALLHRAVEEIFGPDGDDPRPTLQKMLAEIRTVRRDTQQDSKKIAALLGGLDTFTTGSQHAYLVHEEGAPLPDPDNNTDEQGGGTTVQVDPNSIDAIAVVLTEARNAIKLAMDRMLAADAENGGRPFQETPPDDGLPMFEDMAARWTAARTALEQAMDVTIRGTDITCQKVTTAATMYRNSDLANRDLLSRIAADFGLNG</sequence>
<feature type="region of interest" description="Disordered" evidence="1">
    <location>
        <begin position="299"/>
        <end position="321"/>
    </location>
</feature>
<reference evidence="2 3" key="1">
    <citation type="submission" date="2021-03" db="EMBL/GenBank/DDBJ databases">
        <title>Sequencing the genomes of 1000 actinobacteria strains.</title>
        <authorList>
            <person name="Klenk H.-P."/>
        </authorList>
    </citation>
    <scope>NUCLEOTIDE SEQUENCE [LARGE SCALE GENOMIC DNA]</scope>
    <source>
        <strain evidence="2 3">DSM 45510</strain>
    </source>
</reference>
<gene>
    <name evidence="2" type="ORF">JOM49_007129</name>
</gene>
<evidence type="ECO:0000256" key="1">
    <source>
        <dbReference type="SAM" id="MobiDB-lite"/>
    </source>
</evidence>
<evidence type="ECO:0000313" key="2">
    <source>
        <dbReference type="EMBL" id="MBP2185603.1"/>
    </source>
</evidence>
<dbReference type="EMBL" id="JAGGMS010000001">
    <property type="protein sequence ID" value="MBP2185603.1"/>
    <property type="molecule type" value="Genomic_DNA"/>
</dbReference>